<feature type="binding site" evidence="12">
    <location>
        <position position="125"/>
    </location>
    <ligand>
        <name>a divalent metal cation</name>
        <dbReference type="ChEBI" id="CHEBI:60240"/>
    </ligand>
</feature>
<accession>S5DY64</accession>
<comment type="similarity">
    <text evidence="5 13">Belongs to the RNase HII family.</text>
</comment>
<dbReference type="EC" id="3.1.26.4" evidence="13"/>
<dbReference type="GO" id="GO:0005737">
    <property type="term" value="C:cytoplasm"/>
    <property type="evidence" value="ECO:0007669"/>
    <property type="project" value="UniProtKB-SubCell"/>
</dbReference>
<evidence type="ECO:0000256" key="2">
    <source>
        <dbReference type="ARBA" id="ARBA00001946"/>
    </source>
</evidence>
<dbReference type="SUPFAM" id="SSF53098">
    <property type="entry name" value="Ribonuclease H-like"/>
    <property type="match status" value="1"/>
</dbReference>
<evidence type="ECO:0000256" key="12">
    <source>
        <dbReference type="PROSITE-ProRule" id="PRU01319"/>
    </source>
</evidence>
<feature type="binding site" evidence="12">
    <location>
        <position position="32"/>
    </location>
    <ligand>
        <name>a divalent metal cation</name>
        <dbReference type="ChEBI" id="CHEBI:60240"/>
    </ligand>
</feature>
<feature type="binding site" evidence="12">
    <location>
        <position position="31"/>
    </location>
    <ligand>
        <name>a divalent metal cation</name>
        <dbReference type="ChEBI" id="CHEBI:60240"/>
    </ligand>
</feature>
<evidence type="ECO:0000256" key="8">
    <source>
        <dbReference type="ARBA" id="ARBA00022723"/>
    </source>
</evidence>
<dbReference type="InterPro" id="IPR024567">
    <property type="entry name" value="RNase_HII/HIII_dom"/>
</dbReference>
<dbReference type="PANTHER" id="PTHR10954:SF18">
    <property type="entry name" value="RIBONUCLEASE HII"/>
    <property type="match status" value="1"/>
</dbReference>
<evidence type="ECO:0000256" key="6">
    <source>
        <dbReference type="ARBA" id="ARBA00022490"/>
    </source>
</evidence>
<evidence type="ECO:0000256" key="4">
    <source>
        <dbReference type="ARBA" id="ARBA00004496"/>
    </source>
</evidence>
<dbReference type="GO" id="GO:0046872">
    <property type="term" value="F:metal ion binding"/>
    <property type="evidence" value="ECO:0007669"/>
    <property type="project" value="UniProtKB-KW"/>
</dbReference>
<evidence type="ECO:0000259" key="14">
    <source>
        <dbReference type="PROSITE" id="PS51975"/>
    </source>
</evidence>
<comment type="catalytic activity">
    <reaction evidence="1 12 13">
        <text>Endonucleolytic cleavage to 5'-phosphomonoester.</text>
        <dbReference type="EC" id="3.1.26.4"/>
    </reaction>
</comment>
<evidence type="ECO:0000256" key="9">
    <source>
        <dbReference type="ARBA" id="ARBA00022759"/>
    </source>
</evidence>
<dbReference type="InterPro" id="IPR001352">
    <property type="entry name" value="RNase_HII/HIII"/>
</dbReference>
<dbReference type="GO" id="GO:0003723">
    <property type="term" value="F:RNA binding"/>
    <property type="evidence" value="ECO:0007669"/>
    <property type="project" value="UniProtKB-UniRule"/>
</dbReference>
<comment type="cofactor">
    <cofactor evidence="2">
        <name>Mg(2+)</name>
        <dbReference type="ChEBI" id="CHEBI:18420"/>
    </cofactor>
</comment>
<dbReference type="PANTHER" id="PTHR10954">
    <property type="entry name" value="RIBONUCLEASE H2 SUBUNIT A"/>
    <property type="match status" value="1"/>
</dbReference>
<dbReference type="InterPro" id="IPR012337">
    <property type="entry name" value="RNaseH-like_sf"/>
</dbReference>
<keyword evidence="10 12" id="KW-0378">Hydrolase</keyword>
<organism evidence="15">
    <name type="scientific">Candidatus Actinomarina minuta</name>
    <dbReference type="NCBI Taxonomy" id="1389454"/>
    <lineage>
        <taxon>Bacteria</taxon>
        <taxon>Bacillati</taxon>
        <taxon>Actinomycetota</taxon>
        <taxon>Actinomycetes</taxon>
        <taxon>Candidatus Actinomarinidae</taxon>
        <taxon>Candidatus Actinomarinales</taxon>
        <taxon>Candidatus Actinomarineae</taxon>
        <taxon>Candidatus Actinomarinaceae</taxon>
        <taxon>Candidatus Actinomarina</taxon>
    </lineage>
</organism>
<dbReference type="InterPro" id="IPR022898">
    <property type="entry name" value="RNase_HII"/>
</dbReference>
<dbReference type="CDD" id="cd07182">
    <property type="entry name" value="RNase_HII_bacteria_HII_like"/>
    <property type="match status" value="1"/>
</dbReference>
<feature type="domain" description="RNase H type-2" evidence="14">
    <location>
        <begin position="25"/>
        <end position="207"/>
    </location>
</feature>
<sequence length="207" mass="23765">MWFFHSITLKISMIEDNIWEKDPEKYIIGSDEVGRGSFAGPICASAVKINYNQLYLLGSVKDSKKLSPKKREEIFEIVLENNIEYSFEEASNTYIDNFGIKNANEKVLNDSISSLYTGAEIVYVDHFKIKNFNAVSIVRGEDNCRAIALASIIAKVLRDKLMVDFSKDFPEYFLEKNKGYGTKEHRQAIFDYGMSKIHRKSFSLKPM</sequence>
<dbReference type="GO" id="GO:0006298">
    <property type="term" value="P:mismatch repair"/>
    <property type="evidence" value="ECO:0007669"/>
    <property type="project" value="TreeGrafter"/>
</dbReference>
<protein>
    <recommendedName>
        <fullName evidence="13">Ribonuclease</fullName>
        <ecNumber evidence="13">3.1.26.4</ecNumber>
    </recommendedName>
</protein>
<name>S5DY64_9ACTN</name>
<keyword evidence="8 12" id="KW-0479">Metal-binding</keyword>
<keyword evidence="11" id="KW-0464">Manganese</keyword>
<proteinExistence type="inferred from homology"/>
<dbReference type="GO" id="GO:0043137">
    <property type="term" value="P:DNA replication, removal of RNA primer"/>
    <property type="evidence" value="ECO:0007669"/>
    <property type="project" value="TreeGrafter"/>
</dbReference>
<comment type="subcellular location">
    <subcellularLocation>
        <location evidence="4">Cytoplasm</location>
    </subcellularLocation>
</comment>
<dbReference type="GO" id="GO:0032299">
    <property type="term" value="C:ribonuclease H2 complex"/>
    <property type="evidence" value="ECO:0007669"/>
    <property type="project" value="TreeGrafter"/>
</dbReference>
<keyword evidence="7 12" id="KW-0540">Nuclease</keyword>
<dbReference type="EMBL" id="KC811144">
    <property type="protein sequence ID" value="AGQ19842.1"/>
    <property type="molecule type" value="Genomic_DNA"/>
</dbReference>
<evidence type="ECO:0000256" key="5">
    <source>
        <dbReference type="ARBA" id="ARBA00007383"/>
    </source>
</evidence>
<dbReference type="Gene3D" id="3.30.420.10">
    <property type="entry name" value="Ribonuclease H-like superfamily/Ribonuclease H"/>
    <property type="match status" value="1"/>
</dbReference>
<dbReference type="NCBIfam" id="NF000595">
    <property type="entry name" value="PRK00015.1-3"/>
    <property type="match status" value="1"/>
</dbReference>
<evidence type="ECO:0000256" key="11">
    <source>
        <dbReference type="ARBA" id="ARBA00023211"/>
    </source>
</evidence>
<reference evidence="15" key="1">
    <citation type="journal article" date="2013" name="Sci. Rep.">
        <title>Metagenomics uncovers a new group of low GC and ultra-small marine Actinobacteria.</title>
        <authorList>
            <person name="Ghai R."/>
            <person name="Mizuno C.M."/>
            <person name="Picazo A."/>
            <person name="Camacho A."/>
            <person name="Rodriguez-Valera F."/>
        </authorList>
    </citation>
    <scope>NUCLEOTIDE SEQUENCE</scope>
</reference>
<evidence type="ECO:0000256" key="7">
    <source>
        <dbReference type="ARBA" id="ARBA00022722"/>
    </source>
</evidence>
<keyword evidence="9 12" id="KW-0255">Endonuclease</keyword>
<dbReference type="AlphaFoldDB" id="S5DY64"/>
<comment type="cofactor">
    <cofactor evidence="12">
        <name>Mn(2+)</name>
        <dbReference type="ChEBI" id="CHEBI:29035"/>
    </cofactor>
    <cofactor evidence="12">
        <name>Mg(2+)</name>
        <dbReference type="ChEBI" id="CHEBI:18420"/>
    </cofactor>
    <text evidence="12">Manganese or magnesium. Binds 1 divalent metal ion per monomer in the absence of substrate. May bind a second metal ion after substrate binding.</text>
</comment>
<evidence type="ECO:0000256" key="1">
    <source>
        <dbReference type="ARBA" id="ARBA00000077"/>
    </source>
</evidence>
<dbReference type="Pfam" id="PF01351">
    <property type="entry name" value="RNase_HII"/>
    <property type="match status" value="1"/>
</dbReference>
<dbReference type="PROSITE" id="PS51975">
    <property type="entry name" value="RNASE_H_2"/>
    <property type="match status" value="1"/>
</dbReference>
<keyword evidence="6" id="KW-0963">Cytoplasm</keyword>
<evidence type="ECO:0000256" key="10">
    <source>
        <dbReference type="ARBA" id="ARBA00022801"/>
    </source>
</evidence>
<dbReference type="GO" id="GO:0004523">
    <property type="term" value="F:RNA-DNA hybrid ribonuclease activity"/>
    <property type="evidence" value="ECO:0007669"/>
    <property type="project" value="UniProtKB-UniRule"/>
</dbReference>
<comment type="function">
    <text evidence="3 13">Endonuclease that specifically degrades the RNA of RNA-DNA hybrids.</text>
</comment>
<evidence type="ECO:0000313" key="15">
    <source>
        <dbReference type="EMBL" id="AGQ19842.1"/>
    </source>
</evidence>
<dbReference type="InterPro" id="IPR036397">
    <property type="entry name" value="RNaseH_sf"/>
</dbReference>
<evidence type="ECO:0000256" key="13">
    <source>
        <dbReference type="RuleBase" id="RU003515"/>
    </source>
</evidence>
<evidence type="ECO:0000256" key="3">
    <source>
        <dbReference type="ARBA" id="ARBA00004065"/>
    </source>
</evidence>